<dbReference type="AlphaFoldDB" id="A0A1Y5RPC6"/>
<sequence>METLPLVWLLPLATFAFIIVFALWSRRRTKELDHTRYEQRSSLAKDGPGPNPVGPDK</sequence>
<dbReference type="EMBL" id="FWFT01000001">
    <property type="protein sequence ID" value="SLN21895.1"/>
    <property type="molecule type" value="Genomic_DNA"/>
</dbReference>
<dbReference type="Proteomes" id="UP000193623">
    <property type="component" value="Unassembled WGS sequence"/>
</dbReference>
<evidence type="ECO:0008006" key="5">
    <source>
        <dbReference type="Google" id="ProtNLM"/>
    </source>
</evidence>
<name>A0A1Y5RPC6_9RHOB</name>
<evidence type="ECO:0000256" key="2">
    <source>
        <dbReference type="SAM" id="Phobius"/>
    </source>
</evidence>
<keyword evidence="2" id="KW-0812">Transmembrane</keyword>
<accession>A0A1Y5RPC6</accession>
<evidence type="ECO:0000256" key="1">
    <source>
        <dbReference type="SAM" id="MobiDB-lite"/>
    </source>
</evidence>
<feature type="transmembrane region" description="Helical" evidence="2">
    <location>
        <begin position="6"/>
        <end position="24"/>
    </location>
</feature>
<evidence type="ECO:0000313" key="3">
    <source>
        <dbReference type="EMBL" id="SLN21895.1"/>
    </source>
</evidence>
<feature type="region of interest" description="Disordered" evidence="1">
    <location>
        <begin position="35"/>
        <end position="57"/>
    </location>
</feature>
<organism evidence="3 4">
    <name type="scientific">Pseudooctadecabacter jejudonensis</name>
    <dbReference type="NCBI Taxonomy" id="1391910"/>
    <lineage>
        <taxon>Bacteria</taxon>
        <taxon>Pseudomonadati</taxon>
        <taxon>Pseudomonadota</taxon>
        <taxon>Alphaproteobacteria</taxon>
        <taxon>Rhodobacterales</taxon>
        <taxon>Paracoccaceae</taxon>
        <taxon>Pseudooctadecabacter</taxon>
    </lineage>
</organism>
<keyword evidence="4" id="KW-1185">Reference proteome</keyword>
<reference evidence="3 4" key="1">
    <citation type="submission" date="2017-03" db="EMBL/GenBank/DDBJ databases">
        <authorList>
            <person name="Afonso C.L."/>
            <person name="Miller P.J."/>
            <person name="Scott M.A."/>
            <person name="Spackman E."/>
            <person name="Goraichik I."/>
            <person name="Dimitrov K.M."/>
            <person name="Suarez D.L."/>
            <person name="Swayne D.E."/>
        </authorList>
    </citation>
    <scope>NUCLEOTIDE SEQUENCE [LARGE SCALE GENOMIC DNA]</scope>
    <source>
        <strain evidence="3 4">CECT 8397</strain>
    </source>
</reference>
<keyword evidence="2" id="KW-1133">Transmembrane helix</keyword>
<keyword evidence="2" id="KW-0472">Membrane</keyword>
<proteinExistence type="predicted"/>
<dbReference type="RefSeq" id="WP_143515335.1">
    <property type="nucleotide sequence ID" value="NZ_FWFT01000001.1"/>
</dbReference>
<dbReference type="OrthoDB" id="8221452at2"/>
<evidence type="ECO:0000313" key="4">
    <source>
        <dbReference type="Proteomes" id="UP000193623"/>
    </source>
</evidence>
<gene>
    <name evidence="3" type="ORF">PSJ8397_00859</name>
</gene>
<protein>
    <recommendedName>
        <fullName evidence="5">Cbb3-type cytochrome oxidase component FixQ</fullName>
    </recommendedName>
</protein>